<accession>A0A0T5NSW5</accession>
<dbReference type="OrthoDB" id="7728210at2"/>
<evidence type="ECO:0000256" key="1">
    <source>
        <dbReference type="SAM" id="MobiDB-lite"/>
    </source>
</evidence>
<organism evidence="2 3">
    <name type="scientific">Roseovarius atlanticus</name>
    <dbReference type="NCBI Taxonomy" id="1641875"/>
    <lineage>
        <taxon>Bacteria</taxon>
        <taxon>Pseudomonadati</taxon>
        <taxon>Pseudomonadota</taxon>
        <taxon>Alphaproteobacteria</taxon>
        <taxon>Rhodobacterales</taxon>
        <taxon>Roseobacteraceae</taxon>
        <taxon>Roseovarius</taxon>
    </lineage>
</organism>
<evidence type="ECO:0000313" key="3">
    <source>
        <dbReference type="Proteomes" id="UP000051295"/>
    </source>
</evidence>
<dbReference type="STRING" id="1641875.XM53_13295"/>
<proteinExistence type="predicted"/>
<reference evidence="2 3" key="1">
    <citation type="submission" date="2015-04" db="EMBL/GenBank/DDBJ databases">
        <title>The draft genome sequence of Roseovarius sp.R12b.</title>
        <authorList>
            <person name="Li G."/>
            <person name="Lai Q."/>
            <person name="Shao Z."/>
            <person name="Yan P."/>
        </authorList>
    </citation>
    <scope>NUCLEOTIDE SEQUENCE [LARGE SCALE GENOMIC DNA]</scope>
    <source>
        <strain evidence="2 3">R12B</strain>
    </source>
</reference>
<feature type="compositionally biased region" description="Acidic residues" evidence="1">
    <location>
        <begin position="55"/>
        <end position="66"/>
    </location>
</feature>
<evidence type="ECO:0000313" key="2">
    <source>
        <dbReference type="EMBL" id="KRS12029.1"/>
    </source>
</evidence>
<feature type="compositionally biased region" description="Polar residues" evidence="1">
    <location>
        <begin position="68"/>
        <end position="78"/>
    </location>
</feature>
<comment type="caution">
    <text evidence="2">The sequence shown here is derived from an EMBL/GenBank/DDBJ whole genome shotgun (WGS) entry which is preliminary data.</text>
</comment>
<name>A0A0T5NSW5_9RHOB</name>
<dbReference type="AlphaFoldDB" id="A0A0T5NSW5"/>
<keyword evidence="3" id="KW-1185">Reference proteome</keyword>
<gene>
    <name evidence="2" type="ORF">XM53_13295</name>
</gene>
<feature type="compositionally biased region" description="Acidic residues" evidence="1">
    <location>
        <begin position="79"/>
        <end position="88"/>
    </location>
</feature>
<dbReference type="RefSeq" id="WP_057794108.1">
    <property type="nucleotide sequence ID" value="NZ_LAXJ01000013.1"/>
</dbReference>
<sequence length="88" mass="9828">MKLQLIPLLILAPFVVCFVYATIHEYLRYKSDGRATYGLVYDEESGTTHVTGIGEGEEAYDPEDFDPNSYNDPESGGTSEDERDDKTA</sequence>
<dbReference type="EMBL" id="LAXJ01000013">
    <property type="protein sequence ID" value="KRS12029.1"/>
    <property type="molecule type" value="Genomic_DNA"/>
</dbReference>
<protein>
    <submittedName>
        <fullName evidence="2">Uncharacterized protein</fullName>
    </submittedName>
</protein>
<dbReference type="PATRIC" id="fig|1641875.4.peg.454"/>
<feature type="region of interest" description="Disordered" evidence="1">
    <location>
        <begin position="48"/>
        <end position="88"/>
    </location>
</feature>
<dbReference type="Proteomes" id="UP000051295">
    <property type="component" value="Unassembled WGS sequence"/>
</dbReference>